<dbReference type="Pfam" id="PF00023">
    <property type="entry name" value="Ank"/>
    <property type="match status" value="2"/>
</dbReference>
<comment type="caution">
    <text evidence="10">The sequence shown here is derived from an EMBL/GenBank/DDBJ whole genome shotgun (WGS) entry which is preliminary data.</text>
</comment>
<evidence type="ECO:0000256" key="3">
    <source>
        <dbReference type="ARBA" id="ARBA00022737"/>
    </source>
</evidence>
<gene>
    <name evidence="10" type="ORF">Zmor_020701</name>
</gene>
<organism evidence="10 11">
    <name type="scientific">Zophobas morio</name>
    <dbReference type="NCBI Taxonomy" id="2755281"/>
    <lineage>
        <taxon>Eukaryota</taxon>
        <taxon>Metazoa</taxon>
        <taxon>Ecdysozoa</taxon>
        <taxon>Arthropoda</taxon>
        <taxon>Hexapoda</taxon>
        <taxon>Insecta</taxon>
        <taxon>Pterygota</taxon>
        <taxon>Neoptera</taxon>
        <taxon>Endopterygota</taxon>
        <taxon>Coleoptera</taxon>
        <taxon>Polyphaga</taxon>
        <taxon>Cucujiformia</taxon>
        <taxon>Tenebrionidae</taxon>
        <taxon>Zophobas</taxon>
    </lineage>
</organism>
<feature type="transmembrane region" description="Helical" evidence="9">
    <location>
        <begin position="681"/>
        <end position="703"/>
    </location>
</feature>
<evidence type="ECO:0000313" key="10">
    <source>
        <dbReference type="EMBL" id="KAJ3648934.1"/>
    </source>
</evidence>
<evidence type="ECO:0000313" key="11">
    <source>
        <dbReference type="Proteomes" id="UP001168821"/>
    </source>
</evidence>
<dbReference type="AlphaFoldDB" id="A0AA38I572"/>
<evidence type="ECO:0000256" key="6">
    <source>
        <dbReference type="ARBA" id="ARBA00023303"/>
    </source>
</evidence>
<name>A0AA38I572_9CUCU</name>
<evidence type="ECO:0000256" key="5">
    <source>
        <dbReference type="ARBA" id="ARBA00023065"/>
    </source>
</evidence>
<evidence type="ECO:0000256" key="8">
    <source>
        <dbReference type="SAM" id="Coils"/>
    </source>
</evidence>
<feature type="repeat" description="ANK" evidence="7">
    <location>
        <begin position="273"/>
        <end position="307"/>
    </location>
</feature>
<keyword evidence="9" id="KW-1133">Transmembrane helix</keyword>
<dbReference type="PANTHER" id="PTHR47143:SF4">
    <property type="entry name" value="TRANSIENT RECEPTOR POTENTIAL CATION CHANNEL PROTEIN PAINLESS"/>
    <property type="match status" value="1"/>
</dbReference>
<keyword evidence="5" id="KW-0406">Ion transport</keyword>
<evidence type="ECO:0000256" key="9">
    <source>
        <dbReference type="SAM" id="Phobius"/>
    </source>
</evidence>
<evidence type="ECO:0000256" key="1">
    <source>
        <dbReference type="ARBA" id="ARBA00022448"/>
    </source>
</evidence>
<feature type="transmembrane region" description="Helical" evidence="9">
    <location>
        <begin position="562"/>
        <end position="582"/>
    </location>
</feature>
<evidence type="ECO:0000256" key="2">
    <source>
        <dbReference type="ARBA" id="ARBA00022606"/>
    </source>
</evidence>
<sequence length="856" mass="100222">MERGSVLLDISPTEIGEKKTKLMHIYQIVRIISNACDQKNLSQIRKLCVNNPPLQRIPALQTVNETTLTKAETRNEFRHNVIDLLLLDSYNDCQDDNNELLFFASAKFELTRLQEILKELKKDFSTYSQNVNQTRYSDSAILFVLKYGNTKNENFFNCINILVEAGVDINIFDIKGKTAIDYVGILHEYNKHDPNVQEALREVARLLLRKGIYKPDNKKTLDFLSQELKIDVEQYEFSTMDQKTQLFYWIIKNKTDEFLGFKDIKKLVDEDNGENTLLQLACKKTDNMLPVVQFLLKNGADPNRTTKLNYLTPLELAGMNNNQKIFEEILKHKKTEIRQKQYNNFVRWRSQSMKVKLFELVLESQKLDPNFTYDKTGNTPLHYAIIFSHKKAIQNLLKLHSSLIVRNKLDFSALDIIDSEDLEKYFDSCLALDNYTPYFSDLNYKMQFRFNCLIDDKSSREVKVVSKVGKHPNLEHLLTHPFIHTFITLKWFKIKIYFWVILFLQAIMFIVLSLLFYRLPKASTEEFSCCIFFAVVNIILKAPIFLYFRIKNKAPVFFALKRAALHGALEILLIVTLIGSFFQNQFRAFVFVEMAISFLLTAGYHPKLSKWSLMLQQVFKTFTVLLIFFSLIIISFSIGFHILFPDDEFFKNFFTSIFRTYIMTTGEFNIEESSSFDHSGFVGYLLFLLFAMSMALVIVNFWTGVAVTDIERIEKNSEINASKNVIIFMLFIDYLYTIKYLSQIRKYIVNPLLFLRINDHGHIFHNPEKCEVNFFVNKGNQFEEKEGFPSKVDDECFTKIRCHYYKLAKVPSETEILTRLEEISKMLTEVKAKCVKNETRSFDSKPRKTMKKEKDK</sequence>
<feature type="transmembrane region" description="Helical" evidence="9">
    <location>
        <begin position="496"/>
        <end position="519"/>
    </location>
</feature>
<keyword evidence="8" id="KW-0175">Coiled coil</keyword>
<evidence type="ECO:0000256" key="4">
    <source>
        <dbReference type="ARBA" id="ARBA00023043"/>
    </source>
</evidence>
<dbReference type="InterPro" id="IPR052076">
    <property type="entry name" value="TRP_cation_channel"/>
</dbReference>
<feature type="coiled-coil region" evidence="8">
    <location>
        <begin position="103"/>
        <end position="130"/>
    </location>
</feature>
<feature type="repeat" description="ANK" evidence="7">
    <location>
        <begin position="376"/>
        <end position="408"/>
    </location>
</feature>
<dbReference type="EMBL" id="JALNTZ010000006">
    <property type="protein sequence ID" value="KAJ3648934.1"/>
    <property type="molecule type" value="Genomic_DNA"/>
</dbReference>
<keyword evidence="9" id="KW-0812">Transmembrane</keyword>
<keyword evidence="11" id="KW-1185">Reference proteome</keyword>
<keyword evidence="2" id="KW-0716">Sensory transduction</keyword>
<dbReference type="SMART" id="SM00248">
    <property type="entry name" value="ANK"/>
    <property type="match status" value="5"/>
</dbReference>
<proteinExistence type="predicted"/>
<dbReference type="Proteomes" id="UP001168821">
    <property type="component" value="Unassembled WGS sequence"/>
</dbReference>
<protein>
    <recommendedName>
        <fullName evidence="12">Transient receptor potential cation channel protein painless</fullName>
    </recommendedName>
</protein>
<dbReference type="PROSITE" id="PS50088">
    <property type="entry name" value="ANK_REPEAT"/>
    <property type="match status" value="2"/>
</dbReference>
<dbReference type="InterPro" id="IPR002110">
    <property type="entry name" value="Ankyrin_rpt"/>
</dbReference>
<reference evidence="10" key="1">
    <citation type="journal article" date="2023" name="G3 (Bethesda)">
        <title>Whole genome assemblies of Zophobas morio and Tenebrio molitor.</title>
        <authorList>
            <person name="Kaur S."/>
            <person name="Stinson S.A."/>
            <person name="diCenzo G.C."/>
        </authorList>
    </citation>
    <scope>NUCLEOTIDE SEQUENCE</scope>
    <source>
        <strain evidence="10">QUZm001</strain>
    </source>
</reference>
<keyword evidence="4 7" id="KW-0040">ANK repeat</keyword>
<dbReference type="PROSITE" id="PS50297">
    <property type="entry name" value="ANK_REP_REGION"/>
    <property type="match status" value="1"/>
</dbReference>
<feature type="transmembrane region" description="Helical" evidence="9">
    <location>
        <begin position="531"/>
        <end position="550"/>
    </location>
</feature>
<keyword evidence="1" id="KW-0813">Transport</keyword>
<dbReference type="GO" id="GO:0022857">
    <property type="term" value="F:transmembrane transporter activity"/>
    <property type="evidence" value="ECO:0007669"/>
    <property type="project" value="TreeGrafter"/>
</dbReference>
<evidence type="ECO:0008006" key="12">
    <source>
        <dbReference type="Google" id="ProtNLM"/>
    </source>
</evidence>
<keyword evidence="6" id="KW-0407">Ion channel</keyword>
<evidence type="ECO:0000256" key="7">
    <source>
        <dbReference type="PROSITE-ProRule" id="PRU00023"/>
    </source>
</evidence>
<dbReference type="PANTHER" id="PTHR47143">
    <property type="entry name" value="TRANSIENT RECEPTOR POTENTIAL CATION CHANNEL PROTEIN PAINLESS"/>
    <property type="match status" value="1"/>
</dbReference>
<keyword evidence="9" id="KW-0472">Membrane</keyword>
<dbReference type="SUPFAM" id="SSF48403">
    <property type="entry name" value="Ankyrin repeat"/>
    <property type="match status" value="1"/>
</dbReference>
<feature type="transmembrane region" description="Helical" evidence="9">
    <location>
        <begin position="618"/>
        <end position="644"/>
    </location>
</feature>
<dbReference type="GO" id="GO:0034220">
    <property type="term" value="P:monoatomic ion transmembrane transport"/>
    <property type="evidence" value="ECO:0007669"/>
    <property type="project" value="UniProtKB-KW"/>
</dbReference>
<accession>A0AA38I572</accession>
<dbReference type="InterPro" id="IPR036770">
    <property type="entry name" value="Ankyrin_rpt-contain_sf"/>
</dbReference>
<dbReference type="Gene3D" id="1.25.40.20">
    <property type="entry name" value="Ankyrin repeat-containing domain"/>
    <property type="match status" value="2"/>
</dbReference>
<dbReference type="GO" id="GO:1902495">
    <property type="term" value="C:transmembrane transporter complex"/>
    <property type="evidence" value="ECO:0007669"/>
    <property type="project" value="TreeGrafter"/>
</dbReference>
<keyword evidence="3" id="KW-0677">Repeat</keyword>
<feature type="transmembrane region" description="Helical" evidence="9">
    <location>
        <begin position="724"/>
        <end position="742"/>
    </location>
</feature>